<dbReference type="KEGG" id="wna:KA717_33510"/>
<accession>A0A977PVG1</accession>
<name>A0A977PVG1_9CYAN</name>
<keyword evidence="1" id="KW-0472">Membrane</keyword>
<sequence length="98" mass="11105">MQNLLFRAFRKYHRTLAIILCLPLLLTVITGMLYTILVEWLAMGDAAELLLGLHTLEIIHLDKFYPVLNGLGLVGLLVTGMTMTNLFKKRPAINRNPE</sequence>
<proteinExistence type="predicted"/>
<dbReference type="Proteomes" id="UP001065613">
    <property type="component" value="Chromosome"/>
</dbReference>
<feature type="transmembrane region" description="Helical" evidence="1">
    <location>
        <begin position="16"/>
        <end position="43"/>
    </location>
</feature>
<organism evidence="2">
    <name type="scientific">Woronichinia naegeliana WA131</name>
    <dbReference type="NCBI Taxonomy" id="2824559"/>
    <lineage>
        <taxon>Bacteria</taxon>
        <taxon>Bacillati</taxon>
        <taxon>Cyanobacteriota</taxon>
        <taxon>Cyanophyceae</taxon>
        <taxon>Synechococcales</taxon>
        <taxon>Coelosphaeriaceae</taxon>
        <taxon>Woronichinia</taxon>
    </lineage>
</organism>
<keyword evidence="1" id="KW-0812">Transmembrane</keyword>
<dbReference type="AlphaFoldDB" id="A0A977PVG1"/>
<dbReference type="EMBL" id="CP073041">
    <property type="protein sequence ID" value="UXE60417.1"/>
    <property type="molecule type" value="Genomic_DNA"/>
</dbReference>
<gene>
    <name evidence="2" type="ORF">KA717_33510</name>
</gene>
<feature type="transmembrane region" description="Helical" evidence="1">
    <location>
        <begin position="63"/>
        <end position="87"/>
    </location>
</feature>
<protein>
    <submittedName>
        <fullName evidence="2">Peptidase</fullName>
    </submittedName>
</protein>
<keyword evidence="1" id="KW-1133">Transmembrane helix</keyword>
<reference evidence="2" key="1">
    <citation type="submission" date="2021-04" db="EMBL/GenBank/DDBJ databases">
        <title>Genome sequence of Woronichinia naegeliana from Washington state freshwater lake bloom.</title>
        <authorList>
            <person name="Dreher T.W."/>
        </authorList>
    </citation>
    <scope>NUCLEOTIDE SEQUENCE</scope>
    <source>
        <strain evidence="2">WA131</strain>
    </source>
</reference>
<evidence type="ECO:0000256" key="1">
    <source>
        <dbReference type="SAM" id="Phobius"/>
    </source>
</evidence>
<evidence type="ECO:0000313" key="2">
    <source>
        <dbReference type="EMBL" id="UXE60417.1"/>
    </source>
</evidence>